<dbReference type="InterPro" id="IPR029063">
    <property type="entry name" value="SAM-dependent_MTases_sf"/>
</dbReference>
<reference evidence="3" key="3">
    <citation type="submission" date="2016-03" db="UniProtKB">
        <authorList>
            <consortium name="EnsemblProtists"/>
        </authorList>
    </citation>
    <scope>IDENTIFICATION</scope>
</reference>
<dbReference type="KEGG" id="gtt:GUITHDRAFT_146121"/>
<dbReference type="EnsemblProtists" id="EKX35975">
    <property type="protein sequence ID" value="EKX35975"/>
    <property type="gene ID" value="GUITHDRAFT_146121"/>
</dbReference>
<proteinExistence type="predicted"/>
<dbReference type="EMBL" id="JH993081">
    <property type="protein sequence ID" value="EKX35975.1"/>
    <property type="molecule type" value="Genomic_DNA"/>
</dbReference>
<reference evidence="2 4" key="1">
    <citation type="journal article" date="2012" name="Nature">
        <title>Algal genomes reveal evolutionary mosaicism and the fate of nucleomorphs.</title>
        <authorList>
            <consortium name="DOE Joint Genome Institute"/>
            <person name="Curtis B.A."/>
            <person name="Tanifuji G."/>
            <person name="Burki F."/>
            <person name="Gruber A."/>
            <person name="Irimia M."/>
            <person name="Maruyama S."/>
            <person name="Arias M.C."/>
            <person name="Ball S.G."/>
            <person name="Gile G.H."/>
            <person name="Hirakawa Y."/>
            <person name="Hopkins J.F."/>
            <person name="Kuo A."/>
            <person name="Rensing S.A."/>
            <person name="Schmutz J."/>
            <person name="Symeonidi A."/>
            <person name="Elias M."/>
            <person name="Eveleigh R.J."/>
            <person name="Herman E.K."/>
            <person name="Klute M.J."/>
            <person name="Nakayama T."/>
            <person name="Obornik M."/>
            <person name="Reyes-Prieto A."/>
            <person name="Armbrust E.V."/>
            <person name="Aves S.J."/>
            <person name="Beiko R.G."/>
            <person name="Coutinho P."/>
            <person name="Dacks J.B."/>
            <person name="Durnford D.G."/>
            <person name="Fast N.M."/>
            <person name="Green B.R."/>
            <person name="Grisdale C.J."/>
            <person name="Hempel F."/>
            <person name="Henrissat B."/>
            <person name="Hoppner M.P."/>
            <person name="Ishida K."/>
            <person name="Kim E."/>
            <person name="Koreny L."/>
            <person name="Kroth P.G."/>
            <person name="Liu Y."/>
            <person name="Malik S.B."/>
            <person name="Maier U.G."/>
            <person name="McRose D."/>
            <person name="Mock T."/>
            <person name="Neilson J.A."/>
            <person name="Onodera N.T."/>
            <person name="Poole A.M."/>
            <person name="Pritham E.J."/>
            <person name="Richards T.A."/>
            <person name="Rocap G."/>
            <person name="Roy S.W."/>
            <person name="Sarai C."/>
            <person name="Schaack S."/>
            <person name="Shirato S."/>
            <person name="Slamovits C.H."/>
            <person name="Spencer D.F."/>
            <person name="Suzuki S."/>
            <person name="Worden A.Z."/>
            <person name="Zauner S."/>
            <person name="Barry K."/>
            <person name="Bell C."/>
            <person name="Bharti A.K."/>
            <person name="Crow J.A."/>
            <person name="Grimwood J."/>
            <person name="Kramer R."/>
            <person name="Lindquist E."/>
            <person name="Lucas S."/>
            <person name="Salamov A."/>
            <person name="McFadden G.I."/>
            <person name="Lane C.E."/>
            <person name="Keeling P.J."/>
            <person name="Gray M.W."/>
            <person name="Grigoriev I.V."/>
            <person name="Archibald J.M."/>
        </authorList>
    </citation>
    <scope>NUCLEOTIDE SEQUENCE</scope>
    <source>
        <strain evidence="2 4">CCMP2712</strain>
    </source>
</reference>
<dbReference type="GeneID" id="17292677"/>
<organism evidence="2">
    <name type="scientific">Guillardia theta (strain CCMP2712)</name>
    <name type="common">Cryptophyte</name>
    <dbReference type="NCBI Taxonomy" id="905079"/>
    <lineage>
        <taxon>Eukaryota</taxon>
        <taxon>Cryptophyceae</taxon>
        <taxon>Pyrenomonadales</taxon>
        <taxon>Geminigeraceae</taxon>
        <taxon>Guillardia</taxon>
    </lineage>
</organism>
<dbReference type="Gene3D" id="3.40.50.150">
    <property type="entry name" value="Vaccinia Virus protein VP39"/>
    <property type="match status" value="1"/>
</dbReference>
<sequence length="347" mass="38347">MATPQTNIRTKDGEGGGGGEGREERALSLELKKLALPVIERFSRAIEYGVTVTESHGCAVMQRRQGGGAYVLSLGSLPTRLLARGVDVLSRPLRLMLEEAEEDDLLLSSRLSLCLLTAMSVLSLAPPLAELLLRETNVVWTLLALRQLRSHPLPPVQRLETAVAAALDSLMAVGCRMQATEEEEEEEEEREWLQSVHVLFASALEHAECVVVLEYEGMRRMLACHITSWYCRCILFLLPLAPRTDELSVLVLGLGGGFMPGWILTHLPSVRVHVVEREPLLLLLSRALFGLSEDERLSVSTGDAWEVLERWTEEAQTQTQAGIRSVVSCFSTFHTTALVQRLNSGLS</sequence>
<reference evidence="4" key="2">
    <citation type="submission" date="2012-11" db="EMBL/GenBank/DDBJ databases">
        <authorList>
            <person name="Kuo A."/>
            <person name="Curtis B.A."/>
            <person name="Tanifuji G."/>
            <person name="Burki F."/>
            <person name="Gruber A."/>
            <person name="Irimia M."/>
            <person name="Maruyama S."/>
            <person name="Arias M.C."/>
            <person name="Ball S.G."/>
            <person name="Gile G.H."/>
            <person name="Hirakawa Y."/>
            <person name="Hopkins J.F."/>
            <person name="Rensing S.A."/>
            <person name="Schmutz J."/>
            <person name="Symeonidi A."/>
            <person name="Elias M."/>
            <person name="Eveleigh R.J."/>
            <person name="Herman E.K."/>
            <person name="Klute M.J."/>
            <person name="Nakayama T."/>
            <person name="Obornik M."/>
            <person name="Reyes-Prieto A."/>
            <person name="Armbrust E.V."/>
            <person name="Aves S.J."/>
            <person name="Beiko R.G."/>
            <person name="Coutinho P."/>
            <person name="Dacks J.B."/>
            <person name="Durnford D.G."/>
            <person name="Fast N.M."/>
            <person name="Green B.R."/>
            <person name="Grisdale C."/>
            <person name="Hempe F."/>
            <person name="Henrissat B."/>
            <person name="Hoppner M.P."/>
            <person name="Ishida K.-I."/>
            <person name="Kim E."/>
            <person name="Koreny L."/>
            <person name="Kroth P.G."/>
            <person name="Liu Y."/>
            <person name="Malik S.-B."/>
            <person name="Maier U.G."/>
            <person name="McRose D."/>
            <person name="Mock T."/>
            <person name="Neilson J.A."/>
            <person name="Onodera N.T."/>
            <person name="Poole A.M."/>
            <person name="Pritham E.J."/>
            <person name="Richards T.A."/>
            <person name="Rocap G."/>
            <person name="Roy S.W."/>
            <person name="Sarai C."/>
            <person name="Schaack S."/>
            <person name="Shirato S."/>
            <person name="Slamovits C.H."/>
            <person name="Spencer D.F."/>
            <person name="Suzuki S."/>
            <person name="Worden A.Z."/>
            <person name="Zauner S."/>
            <person name="Barry K."/>
            <person name="Bell C."/>
            <person name="Bharti A.K."/>
            <person name="Crow J.A."/>
            <person name="Grimwood J."/>
            <person name="Kramer R."/>
            <person name="Lindquist E."/>
            <person name="Lucas S."/>
            <person name="Salamov A."/>
            <person name="McFadden G.I."/>
            <person name="Lane C.E."/>
            <person name="Keeling P.J."/>
            <person name="Gray M.W."/>
            <person name="Grigoriev I.V."/>
            <person name="Archibald J.M."/>
        </authorList>
    </citation>
    <scope>NUCLEOTIDE SEQUENCE</scope>
    <source>
        <strain evidence="4">CCMP2712</strain>
    </source>
</reference>
<name>L1IJI6_GUITC</name>
<dbReference type="SUPFAM" id="SSF53335">
    <property type="entry name" value="S-adenosyl-L-methionine-dependent methyltransferases"/>
    <property type="match status" value="1"/>
</dbReference>
<feature type="region of interest" description="Disordered" evidence="1">
    <location>
        <begin position="1"/>
        <end position="23"/>
    </location>
</feature>
<dbReference type="HOGENOM" id="CLU_800344_0_0_1"/>
<gene>
    <name evidence="2" type="ORF">GUITHDRAFT_146121</name>
</gene>
<keyword evidence="4" id="KW-1185">Reference proteome</keyword>
<accession>L1IJI6</accession>
<dbReference type="PaxDb" id="55529-EKX35975"/>
<evidence type="ECO:0000313" key="3">
    <source>
        <dbReference type="EnsemblProtists" id="EKX35975"/>
    </source>
</evidence>
<dbReference type="Proteomes" id="UP000011087">
    <property type="component" value="Unassembled WGS sequence"/>
</dbReference>
<dbReference type="RefSeq" id="XP_005822955.1">
    <property type="nucleotide sequence ID" value="XM_005822898.1"/>
</dbReference>
<feature type="compositionally biased region" description="Basic and acidic residues" evidence="1">
    <location>
        <begin position="9"/>
        <end position="23"/>
    </location>
</feature>
<protein>
    <submittedName>
        <fullName evidence="2 3">Uncharacterized protein</fullName>
    </submittedName>
</protein>
<evidence type="ECO:0000256" key="1">
    <source>
        <dbReference type="SAM" id="MobiDB-lite"/>
    </source>
</evidence>
<evidence type="ECO:0000313" key="4">
    <source>
        <dbReference type="Proteomes" id="UP000011087"/>
    </source>
</evidence>
<evidence type="ECO:0000313" key="2">
    <source>
        <dbReference type="EMBL" id="EKX35975.1"/>
    </source>
</evidence>
<dbReference type="AlphaFoldDB" id="L1IJI6"/>